<reference evidence="4 5" key="1">
    <citation type="submission" date="2024-01" db="EMBL/GenBank/DDBJ databases">
        <title>Complete genome of Cladobotryum mycophilum ATHUM6906.</title>
        <authorList>
            <person name="Christinaki A.C."/>
            <person name="Myridakis A.I."/>
            <person name="Kouvelis V.N."/>
        </authorList>
    </citation>
    <scope>NUCLEOTIDE SEQUENCE [LARGE SCALE GENOMIC DNA]</scope>
    <source>
        <strain evidence="4 5">ATHUM6906</strain>
    </source>
</reference>
<evidence type="ECO:0000313" key="5">
    <source>
        <dbReference type="Proteomes" id="UP001338125"/>
    </source>
</evidence>
<proteinExistence type="predicted"/>
<keyword evidence="1" id="KW-0378">Hydrolase</keyword>
<dbReference type="Pfam" id="PF20434">
    <property type="entry name" value="BD-FAE"/>
    <property type="match status" value="1"/>
</dbReference>
<feature type="domain" description="BD-FAE-like" evidence="3">
    <location>
        <begin position="355"/>
        <end position="463"/>
    </location>
</feature>
<evidence type="ECO:0000259" key="3">
    <source>
        <dbReference type="Pfam" id="PF20434"/>
    </source>
</evidence>
<dbReference type="InterPro" id="IPR013217">
    <property type="entry name" value="Methyltransf_12"/>
</dbReference>
<organism evidence="4 5">
    <name type="scientific">Cladobotryum mycophilum</name>
    <dbReference type="NCBI Taxonomy" id="491253"/>
    <lineage>
        <taxon>Eukaryota</taxon>
        <taxon>Fungi</taxon>
        <taxon>Dikarya</taxon>
        <taxon>Ascomycota</taxon>
        <taxon>Pezizomycotina</taxon>
        <taxon>Sordariomycetes</taxon>
        <taxon>Hypocreomycetidae</taxon>
        <taxon>Hypocreales</taxon>
        <taxon>Hypocreaceae</taxon>
        <taxon>Cladobotryum</taxon>
    </lineage>
</organism>
<gene>
    <name evidence="4" type="ORF">PT974_03786</name>
</gene>
<dbReference type="SUPFAM" id="SSF53474">
    <property type="entry name" value="alpha/beta-Hydrolases"/>
    <property type="match status" value="1"/>
</dbReference>
<dbReference type="CDD" id="cd02440">
    <property type="entry name" value="AdoMet_MTases"/>
    <property type="match status" value="1"/>
</dbReference>
<dbReference type="Gene3D" id="3.40.50.150">
    <property type="entry name" value="Vaccinia Virus protein VP39"/>
    <property type="match status" value="1"/>
</dbReference>
<evidence type="ECO:0000313" key="4">
    <source>
        <dbReference type="EMBL" id="KAK5995382.1"/>
    </source>
</evidence>
<dbReference type="InterPro" id="IPR049492">
    <property type="entry name" value="BD-FAE-like_dom"/>
</dbReference>
<sequence length="674" mass="75959">MEPGDEVSLMEHLLRHRRLVFQLYRILEDASLVVQDNGRSFRRSGTPVPTPSVSLLYTRMLDEHPQYASETKVLHATGKRLADCLSGKADPLALLFRDSATRAFLEDVYKNAPMFKAISMLLSQYLTSVVKRFGDSREIRVLEIGAGTGGTTQHLAQALSELEHKFSYTFSDISPSLVANARRKFAKWTFMSYSVIDIEGSINPEFISRYDIILSTNCIHATKDLVYTTTNIHKMLRSDGILCLVEATRNLYWFDLVFGLLDGWWLSTDGRDHPLVDEQHWARDLRAAGFKWIDWSTGASEESHFIKVITASPFDATPTVDTSMALCDNLKGVNNTSLQQTMIFKTADGLDLFADIYFPLNRDLSLMIHGGGHVMLSRKDVRPEQTALLLEKGFLPISVDYRLCPEITLRDGPMADVRDALAWIRTSLPKLQLLRSDVQVDGDKVVAVGWSTGGHLAMSLAWTSPLIGIPAPNAILAFYCPNDYEDTFWMKPNIPAGSRTMDTADSQASYELDDSIWRAVNSQAITAYNVSTTKRALGGWMAPSDPRSRLVLHMNWHGRTLHVLLNGMNKKTRKRPPTPSKADIISVSPLAQARLGKYATPTFIIHPREDDLIPWQQAERMWETLQARGTDSELRILDDVPHLFDLYHQHRENESVKQAMKEGYEFLCGYVGLC</sequence>
<accession>A0ABR0STA7</accession>
<dbReference type="EMBL" id="JAVFKD010000004">
    <property type="protein sequence ID" value="KAK5995382.1"/>
    <property type="molecule type" value="Genomic_DNA"/>
</dbReference>
<comment type="caution">
    <text evidence="4">The sequence shown here is derived from an EMBL/GenBank/DDBJ whole genome shotgun (WGS) entry which is preliminary data.</text>
</comment>
<name>A0ABR0STA7_9HYPO</name>
<evidence type="ECO:0000259" key="2">
    <source>
        <dbReference type="Pfam" id="PF08242"/>
    </source>
</evidence>
<dbReference type="Pfam" id="PF08242">
    <property type="entry name" value="Methyltransf_12"/>
    <property type="match status" value="1"/>
</dbReference>
<dbReference type="InterPro" id="IPR029063">
    <property type="entry name" value="SAM-dependent_MTases_sf"/>
</dbReference>
<protein>
    <submittedName>
        <fullName evidence="4">Non-reducing polyketide synthase ausA</fullName>
    </submittedName>
</protein>
<dbReference type="PANTHER" id="PTHR48081">
    <property type="entry name" value="AB HYDROLASE SUPERFAMILY PROTEIN C4A8.06C"/>
    <property type="match status" value="1"/>
</dbReference>
<dbReference type="InterPro" id="IPR029058">
    <property type="entry name" value="AB_hydrolase_fold"/>
</dbReference>
<evidence type="ECO:0000256" key="1">
    <source>
        <dbReference type="ARBA" id="ARBA00022801"/>
    </source>
</evidence>
<dbReference type="Proteomes" id="UP001338125">
    <property type="component" value="Unassembled WGS sequence"/>
</dbReference>
<dbReference type="InterPro" id="IPR050300">
    <property type="entry name" value="GDXG_lipolytic_enzyme"/>
</dbReference>
<dbReference type="Gene3D" id="3.40.50.1820">
    <property type="entry name" value="alpha/beta hydrolase"/>
    <property type="match status" value="1"/>
</dbReference>
<keyword evidence="5" id="KW-1185">Reference proteome</keyword>
<feature type="domain" description="Methyltransferase type 12" evidence="2">
    <location>
        <begin position="142"/>
        <end position="242"/>
    </location>
</feature>
<dbReference type="SUPFAM" id="SSF53335">
    <property type="entry name" value="S-adenosyl-L-methionine-dependent methyltransferases"/>
    <property type="match status" value="1"/>
</dbReference>